<gene>
    <name evidence="1" type="ORF">AOB57_012450</name>
</gene>
<dbReference type="Proteomes" id="UP000053087">
    <property type="component" value="Chromosome"/>
</dbReference>
<evidence type="ECO:0000313" key="1">
    <source>
        <dbReference type="EMBL" id="AYK15892.1"/>
    </source>
</evidence>
<sequence>MPVTSKYTKKSCLLWYCVRTAFPNSVIILLLKISQHDQFKIGEQSLKQDFSWNLPPEGGMDSVFQKTSPLKNNTGSIL</sequence>
<organism evidence="1 2">
    <name type="scientific">Methanosarcina flavescens</name>
    <dbReference type="NCBI Taxonomy" id="1715806"/>
    <lineage>
        <taxon>Archaea</taxon>
        <taxon>Methanobacteriati</taxon>
        <taxon>Methanobacteriota</taxon>
        <taxon>Stenosarchaea group</taxon>
        <taxon>Methanomicrobia</taxon>
        <taxon>Methanosarcinales</taxon>
        <taxon>Methanosarcinaceae</taxon>
        <taxon>Methanosarcina</taxon>
    </lineage>
</organism>
<dbReference type="KEGG" id="mfz:AOB57_012450"/>
<dbReference type="EMBL" id="CP032683">
    <property type="protein sequence ID" value="AYK15892.1"/>
    <property type="molecule type" value="Genomic_DNA"/>
</dbReference>
<protein>
    <submittedName>
        <fullName evidence="1">Uncharacterized protein</fullName>
    </submittedName>
</protein>
<dbReference type="AlphaFoldDB" id="A0A660HUF9"/>
<reference evidence="1 2" key="1">
    <citation type="journal article" date="2016" name="Int. J. Syst. Evol. Microbiol.">
        <title>Methanosarcina flavescens sp. nov., a methanogenic archaeon isolated from a full-scale anaerobic digester.</title>
        <authorList>
            <person name="Kern T."/>
            <person name="Fischer M.A."/>
            <person name="Deppenmeier U."/>
            <person name="Schmitz R.A."/>
            <person name="Rother M."/>
        </authorList>
    </citation>
    <scope>NUCLEOTIDE SEQUENCE [LARGE SCALE GENOMIC DNA]</scope>
    <source>
        <strain evidence="1 2">E03.2</strain>
    </source>
</reference>
<keyword evidence="2" id="KW-1185">Reference proteome</keyword>
<name>A0A660HUF9_9EURY</name>
<accession>A0A660HUF9</accession>
<evidence type="ECO:0000313" key="2">
    <source>
        <dbReference type="Proteomes" id="UP000053087"/>
    </source>
</evidence>
<proteinExistence type="predicted"/>